<dbReference type="Proteomes" id="UP001369815">
    <property type="component" value="Unassembled WGS sequence"/>
</dbReference>
<sequence length="513" mass="55824">MANDVFAEHQWQVLLALVDSVVPSIVVGGPQTATGNRITITQDKFDSLYGEIRQKMIHPPTLEEFREYLSARPVDNPRFVGALKGTIVSLAPTPVKQLGTRLGSLISTWSSTPLTKQSTLAREAIIQSWQQSWLFLWPIIATNFLVMGKTAWSMTDPLLLRISGYEHYMKNTRKPKPGPTIDYKFLKFDDPVPKDEAVETDVLIVGSGCGGGVCAKVLAEAGHRVIVVDKGYYFQPDQLPLSLETMNNLFEGGGSLSTVDGLTFVSAGSCWGGGGTVNWSASIATPEEVRTEWAEEHGLDFFKEADYDASMDRAYKMMGVSESQVHLNHGNKVILKGSRKLGWRSKVVAQNSGSSKHSCGSFCALGCRTSTKQGPAVSWLPAAAKAGARFVEGFEVSKVLWDDDHGSKKAVGVVGTWTPRDADGNVPTAKTKSNKQVYIRAKRVILSGGSLHTPLILLRSGLKVSAHLARWNASLTLCRTSISERTFTCTLAASRYLFSKKRLGGGKVSLTPV</sequence>
<evidence type="ECO:0000313" key="8">
    <source>
        <dbReference type="Proteomes" id="UP001369815"/>
    </source>
</evidence>
<accession>A0AAX6M8Q9</accession>
<gene>
    <name evidence="7" type="ORF">Daesc_009107</name>
</gene>
<evidence type="ECO:0000256" key="4">
    <source>
        <dbReference type="ARBA" id="ARBA00023002"/>
    </source>
</evidence>
<evidence type="ECO:0000259" key="6">
    <source>
        <dbReference type="Pfam" id="PF00890"/>
    </source>
</evidence>
<name>A0AAX6M8Q9_9PEZI</name>
<feature type="domain" description="Glucose-methanol-choline oxidoreductase N-terminal" evidence="5">
    <location>
        <begin position="246"/>
        <end position="463"/>
    </location>
</feature>
<comment type="caution">
    <text evidence="7">The sequence shown here is derived from an EMBL/GenBank/DDBJ whole genome shotgun (WGS) entry which is preliminary data.</text>
</comment>
<feature type="domain" description="FAD-dependent oxidoreductase 2 FAD-binding" evidence="6">
    <location>
        <begin position="201"/>
        <end position="234"/>
    </location>
</feature>
<dbReference type="GO" id="GO:0016614">
    <property type="term" value="F:oxidoreductase activity, acting on CH-OH group of donors"/>
    <property type="evidence" value="ECO:0007669"/>
    <property type="project" value="InterPro"/>
</dbReference>
<dbReference type="Pfam" id="PF00732">
    <property type="entry name" value="GMC_oxred_N"/>
    <property type="match status" value="1"/>
</dbReference>
<evidence type="ECO:0000259" key="5">
    <source>
        <dbReference type="Pfam" id="PF00732"/>
    </source>
</evidence>
<dbReference type="PANTHER" id="PTHR46056:SF12">
    <property type="entry name" value="LONG-CHAIN-ALCOHOL OXIDASE"/>
    <property type="match status" value="1"/>
</dbReference>
<keyword evidence="8" id="KW-1185">Reference proteome</keyword>
<dbReference type="InterPro" id="IPR003953">
    <property type="entry name" value="FAD-dep_OxRdtase_2_FAD-bd"/>
</dbReference>
<protein>
    <recommendedName>
        <fullName evidence="9">Long-chain-alcohol oxidase</fullName>
    </recommendedName>
</protein>
<keyword evidence="2" id="KW-0285">Flavoprotein</keyword>
<dbReference type="PANTHER" id="PTHR46056">
    <property type="entry name" value="LONG-CHAIN-ALCOHOL OXIDASE"/>
    <property type="match status" value="1"/>
</dbReference>
<dbReference type="Pfam" id="PF00890">
    <property type="entry name" value="FAD_binding_2"/>
    <property type="match status" value="1"/>
</dbReference>
<organism evidence="7 8">
    <name type="scientific">Daldinia eschscholtzii</name>
    <dbReference type="NCBI Taxonomy" id="292717"/>
    <lineage>
        <taxon>Eukaryota</taxon>
        <taxon>Fungi</taxon>
        <taxon>Dikarya</taxon>
        <taxon>Ascomycota</taxon>
        <taxon>Pezizomycotina</taxon>
        <taxon>Sordariomycetes</taxon>
        <taxon>Xylariomycetidae</taxon>
        <taxon>Xylariales</taxon>
        <taxon>Hypoxylaceae</taxon>
        <taxon>Daldinia</taxon>
    </lineage>
</organism>
<keyword evidence="4" id="KW-0560">Oxidoreductase</keyword>
<dbReference type="InterPro" id="IPR036188">
    <property type="entry name" value="FAD/NAD-bd_sf"/>
</dbReference>
<dbReference type="GO" id="GO:0050660">
    <property type="term" value="F:flavin adenine dinucleotide binding"/>
    <property type="evidence" value="ECO:0007669"/>
    <property type="project" value="InterPro"/>
</dbReference>
<evidence type="ECO:0000256" key="2">
    <source>
        <dbReference type="ARBA" id="ARBA00022630"/>
    </source>
</evidence>
<reference evidence="7 8" key="1">
    <citation type="journal article" date="2024" name="Front Chem Biol">
        <title>Unveiling the potential of Daldinia eschscholtzii MFLUCC 19-0629 through bioactivity and bioinformatics studies for enhanced sustainable agriculture production.</title>
        <authorList>
            <person name="Brooks S."/>
            <person name="Weaver J.A."/>
            <person name="Klomchit A."/>
            <person name="Alharthi S.A."/>
            <person name="Onlamun T."/>
            <person name="Nurani R."/>
            <person name="Vong T.K."/>
            <person name="Alberti F."/>
            <person name="Greco C."/>
        </authorList>
    </citation>
    <scope>NUCLEOTIDE SEQUENCE [LARGE SCALE GENOMIC DNA]</scope>
    <source>
        <strain evidence="7">MFLUCC 19-0629</strain>
    </source>
</reference>
<comment type="similarity">
    <text evidence="1">Belongs to the GMC oxidoreductase family.</text>
</comment>
<dbReference type="EMBL" id="JBANMG010000009">
    <property type="protein sequence ID" value="KAK6949035.1"/>
    <property type="molecule type" value="Genomic_DNA"/>
</dbReference>
<dbReference type="InterPro" id="IPR000172">
    <property type="entry name" value="GMC_OxRdtase_N"/>
</dbReference>
<keyword evidence="3" id="KW-0274">FAD</keyword>
<evidence type="ECO:0008006" key="9">
    <source>
        <dbReference type="Google" id="ProtNLM"/>
    </source>
</evidence>
<proteinExistence type="inferred from homology"/>
<dbReference type="AlphaFoldDB" id="A0AAX6M8Q9"/>
<dbReference type="Gene3D" id="3.50.50.60">
    <property type="entry name" value="FAD/NAD(P)-binding domain"/>
    <property type="match status" value="1"/>
</dbReference>
<evidence type="ECO:0000256" key="1">
    <source>
        <dbReference type="ARBA" id="ARBA00010790"/>
    </source>
</evidence>
<evidence type="ECO:0000313" key="7">
    <source>
        <dbReference type="EMBL" id="KAK6949035.1"/>
    </source>
</evidence>
<dbReference type="SUPFAM" id="SSF51905">
    <property type="entry name" value="FAD/NAD(P)-binding domain"/>
    <property type="match status" value="1"/>
</dbReference>
<evidence type="ECO:0000256" key="3">
    <source>
        <dbReference type="ARBA" id="ARBA00022827"/>
    </source>
</evidence>